<dbReference type="OrthoDB" id="5989849at2759"/>
<evidence type="ECO:0000313" key="4">
    <source>
        <dbReference type="EMBL" id="VDO10121.1"/>
    </source>
</evidence>
<accession>A0A3P7SQA8</accession>
<dbReference type="AlphaFoldDB" id="A0A3P7SQA8"/>
<gene>
    <name evidence="4" type="ORF">HPLM_LOCUS1556</name>
</gene>
<dbReference type="Proteomes" id="UP000268014">
    <property type="component" value="Unassembled WGS sequence"/>
</dbReference>
<evidence type="ECO:0000313" key="5">
    <source>
        <dbReference type="Proteomes" id="UP000268014"/>
    </source>
</evidence>
<feature type="chain" id="PRO_5018105166" description="Galaxin-like repeats domain-containing protein" evidence="2">
    <location>
        <begin position="25"/>
        <end position="211"/>
    </location>
</feature>
<keyword evidence="5" id="KW-1185">Reference proteome</keyword>
<name>A0A3P7SQA8_HAEPC</name>
<evidence type="ECO:0000259" key="3">
    <source>
        <dbReference type="Pfam" id="PF24748"/>
    </source>
</evidence>
<organism evidence="4 5">
    <name type="scientific">Haemonchus placei</name>
    <name type="common">Barber's pole worm</name>
    <dbReference type="NCBI Taxonomy" id="6290"/>
    <lineage>
        <taxon>Eukaryota</taxon>
        <taxon>Metazoa</taxon>
        <taxon>Ecdysozoa</taxon>
        <taxon>Nematoda</taxon>
        <taxon>Chromadorea</taxon>
        <taxon>Rhabditida</taxon>
        <taxon>Rhabditina</taxon>
        <taxon>Rhabditomorpha</taxon>
        <taxon>Strongyloidea</taxon>
        <taxon>Trichostrongylidae</taxon>
        <taxon>Haemonchus</taxon>
    </lineage>
</organism>
<dbReference type="Pfam" id="PF24748">
    <property type="entry name" value="Galaxin_repeat"/>
    <property type="match status" value="1"/>
</dbReference>
<keyword evidence="2" id="KW-0732">Signal</keyword>
<protein>
    <recommendedName>
        <fullName evidence="3">Galaxin-like repeats domain-containing protein</fullName>
    </recommendedName>
</protein>
<dbReference type="PANTHER" id="PTHR34490:SF1">
    <property type="entry name" value="GALAXIN-LIKE"/>
    <property type="match status" value="1"/>
</dbReference>
<feature type="region of interest" description="Disordered" evidence="1">
    <location>
        <begin position="174"/>
        <end position="211"/>
    </location>
</feature>
<sequence>MSNWFVSTLKCISVITACCGGGAGSCQTYSTADNLTGIACCDLTPFNSITHLCCDGNYRKRSDPSMYVDKCCGKNLLVPNQTCCNGTVHNVVNGDCCGTAVYSASESTYLCCEGNLSRTISPTDKCCGPMAFDGGVQEICCGGKVRGDAVGLKQNKLKIKISAGFLYIASPDESKGRNGSTRKGNVEHDSNKLGESVSRMKTCGGPATNND</sequence>
<proteinExistence type="predicted"/>
<dbReference type="InterPro" id="IPR056601">
    <property type="entry name" value="Galaxin_dom"/>
</dbReference>
<evidence type="ECO:0000256" key="2">
    <source>
        <dbReference type="SAM" id="SignalP"/>
    </source>
</evidence>
<reference evidence="4 5" key="1">
    <citation type="submission" date="2018-11" db="EMBL/GenBank/DDBJ databases">
        <authorList>
            <consortium name="Pathogen Informatics"/>
        </authorList>
    </citation>
    <scope>NUCLEOTIDE SEQUENCE [LARGE SCALE GENOMIC DNA]</scope>
    <source>
        <strain evidence="4 5">MHpl1</strain>
    </source>
</reference>
<dbReference type="EMBL" id="UZAF01002145">
    <property type="protein sequence ID" value="VDO10121.1"/>
    <property type="molecule type" value="Genomic_DNA"/>
</dbReference>
<feature type="domain" description="Galaxin-like repeats" evidence="3">
    <location>
        <begin position="39"/>
        <end position="148"/>
    </location>
</feature>
<dbReference type="InterPro" id="IPR055284">
    <property type="entry name" value="Galaxin-like"/>
</dbReference>
<evidence type="ECO:0000256" key="1">
    <source>
        <dbReference type="SAM" id="MobiDB-lite"/>
    </source>
</evidence>
<feature type="signal peptide" evidence="2">
    <location>
        <begin position="1"/>
        <end position="24"/>
    </location>
</feature>
<dbReference type="PANTHER" id="PTHR34490">
    <property type="entry name" value="PROTEIN CBG12054-RELATED"/>
    <property type="match status" value="1"/>
</dbReference>